<keyword evidence="2 6" id="KW-0698">rRNA processing</keyword>
<feature type="region of interest" description="Disordered" evidence="7">
    <location>
        <begin position="278"/>
        <end position="297"/>
    </location>
</feature>
<keyword evidence="6" id="KW-0963">Cytoplasm</keyword>
<evidence type="ECO:0000256" key="5">
    <source>
        <dbReference type="ARBA" id="ARBA00022691"/>
    </source>
</evidence>
<dbReference type="Pfam" id="PF01795">
    <property type="entry name" value="Methyltransf_5"/>
    <property type="match status" value="1"/>
</dbReference>
<proteinExistence type="inferred from homology"/>
<feature type="binding site" evidence="6">
    <location>
        <position position="83"/>
    </location>
    <ligand>
        <name>S-adenosyl-L-methionine</name>
        <dbReference type="ChEBI" id="CHEBI:59789"/>
    </ligand>
</feature>
<comment type="catalytic activity">
    <reaction evidence="6">
        <text>cytidine(1402) in 16S rRNA + S-adenosyl-L-methionine = N(4)-methylcytidine(1402) in 16S rRNA + S-adenosyl-L-homocysteine + H(+)</text>
        <dbReference type="Rhea" id="RHEA:42928"/>
        <dbReference type="Rhea" id="RHEA-COMP:10286"/>
        <dbReference type="Rhea" id="RHEA-COMP:10287"/>
        <dbReference type="ChEBI" id="CHEBI:15378"/>
        <dbReference type="ChEBI" id="CHEBI:57856"/>
        <dbReference type="ChEBI" id="CHEBI:59789"/>
        <dbReference type="ChEBI" id="CHEBI:74506"/>
        <dbReference type="ChEBI" id="CHEBI:82748"/>
        <dbReference type="EC" id="2.1.1.199"/>
    </reaction>
</comment>
<evidence type="ECO:0000256" key="2">
    <source>
        <dbReference type="ARBA" id="ARBA00022552"/>
    </source>
</evidence>
<name>A0A5F1YBZ2_9LEPT</name>
<dbReference type="Proteomes" id="UP000298277">
    <property type="component" value="Unassembled WGS sequence"/>
</dbReference>
<dbReference type="PANTHER" id="PTHR11265">
    <property type="entry name" value="S-ADENOSYL-METHYLTRANSFERASE MRAW"/>
    <property type="match status" value="1"/>
</dbReference>
<dbReference type="PANTHER" id="PTHR11265:SF0">
    <property type="entry name" value="12S RRNA N4-METHYLCYTIDINE METHYLTRANSFERASE"/>
    <property type="match status" value="1"/>
</dbReference>
<keyword evidence="9" id="KW-1185">Reference proteome</keyword>
<comment type="similarity">
    <text evidence="1 6">Belongs to the methyltransferase superfamily. RsmH family.</text>
</comment>
<evidence type="ECO:0000313" key="8">
    <source>
        <dbReference type="EMBL" id="TGK34471.1"/>
    </source>
</evidence>
<dbReference type="OrthoDB" id="9806637at2"/>
<dbReference type="EC" id="2.1.1.199" evidence="6"/>
<dbReference type="GO" id="GO:0005737">
    <property type="term" value="C:cytoplasm"/>
    <property type="evidence" value="ECO:0007669"/>
    <property type="project" value="UniProtKB-SubCell"/>
</dbReference>
<dbReference type="SUPFAM" id="SSF81799">
    <property type="entry name" value="Putative methyltransferase TM0872, insert domain"/>
    <property type="match status" value="1"/>
</dbReference>
<evidence type="ECO:0000313" key="9">
    <source>
        <dbReference type="Proteomes" id="UP000298277"/>
    </source>
</evidence>
<dbReference type="EMBL" id="RQFA01000037">
    <property type="protein sequence ID" value="TGK34471.1"/>
    <property type="molecule type" value="Genomic_DNA"/>
</dbReference>
<evidence type="ECO:0000256" key="3">
    <source>
        <dbReference type="ARBA" id="ARBA00022603"/>
    </source>
</evidence>
<organism evidence="8 9">
    <name type="scientific">Leptospira gomenensis</name>
    <dbReference type="NCBI Taxonomy" id="2484974"/>
    <lineage>
        <taxon>Bacteria</taxon>
        <taxon>Pseudomonadati</taxon>
        <taxon>Spirochaetota</taxon>
        <taxon>Spirochaetia</taxon>
        <taxon>Leptospirales</taxon>
        <taxon>Leptospiraceae</taxon>
        <taxon>Leptospira</taxon>
    </lineage>
</organism>
<evidence type="ECO:0000256" key="1">
    <source>
        <dbReference type="ARBA" id="ARBA00010396"/>
    </source>
</evidence>
<dbReference type="AlphaFoldDB" id="A0A5F1YBZ2"/>
<evidence type="ECO:0000256" key="4">
    <source>
        <dbReference type="ARBA" id="ARBA00022679"/>
    </source>
</evidence>
<dbReference type="Gene3D" id="3.40.50.150">
    <property type="entry name" value="Vaccinia Virus protein VP39"/>
    <property type="match status" value="1"/>
</dbReference>
<keyword evidence="5 6" id="KW-0949">S-adenosyl-L-methionine</keyword>
<comment type="subcellular location">
    <subcellularLocation>
        <location evidence="6">Cytoplasm</location>
    </subcellularLocation>
</comment>
<dbReference type="PIRSF" id="PIRSF004486">
    <property type="entry name" value="MraW"/>
    <property type="match status" value="1"/>
</dbReference>
<comment type="caution">
    <text evidence="8">The sequence shown here is derived from an EMBL/GenBank/DDBJ whole genome shotgun (WGS) entry which is preliminary data.</text>
</comment>
<dbReference type="GO" id="GO:0071424">
    <property type="term" value="F:rRNA (cytosine-N4-)-methyltransferase activity"/>
    <property type="evidence" value="ECO:0007669"/>
    <property type="project" value="UniProtKB-UniRule"/>
</dbReference>
<feature type="binding site" evidence="6">
    <location>
        <begin position="37"/>
        <end position="39"/>
    </location>
    <ligand>
        <name>S-adenosyl-L-methionine</name>
        <dbReference type="ChEBI" id="CHEBI:59789"/>
    </ligand>
</feature>
<feature type="binding site" evidence="6">
    <location>
        <position position="106"/>
    </location>
    <ligand>
        <name>S-adenosyl-L-methionine</name>
        <dbReference type="ChEBI" id="CHEBI:59789"/>
    </ligand>
</feature>
<reference evidence="8" key="1">
    <citation type="journal article" date="2019" name="PLoS Negl. Trop. Dis.">
        <title>Revisiting the worldwide diversity of Leptospira species in the environment.</title>
        <authorList>
            <person name="Vincent A.T."/>
            <person name="Schiettekatte O."/>
            <person name="Bourhy P."/>
            <person name="Veyrier F.J."/>
            <person name="Picardeau M."/>
        </authorList>
    </citation>
    <scope>NUCLEOTIDE SEQUENCE [LARGE SCALE GENOMIC DNA]</scope>
    <source>
        <strain evidence="8">201800299</strain>
    </source>
</reference>
<dbReference type="RefSeq" id="WP_135591069.1">
    <property type="nucleotide sequence ID" value="NZ_RQEZ01000098.1"/>
</dbReference>
<evidence type="ECO:0000256" key="6">
    <source>
        <dbReference type="HAMAP-Rule" id="MF_01007"/>
    </source>
</evidence>
<evidence type="ECO:0000256" key="7">
    <source>
        <dbReference type="SAM" id="MobiDB-lite"/>
    </source>
</evidence>
<dbReference type="HAMAP" id="MF_01007">
    <property type="entry name" value="16SrRNA_methyltr_H"/>
    <property type="match status" value="1"/>
</dbReference>
<dbReference type="SUPFAM" id="SSF53335">
    <property type="entry name" value="S-adenosyl-L-methionine-dependent methyltransferases"/>
    <property type="match status" value="1"/>
</dbReference>
<dbReference type="Gene3D" id="1.10.150.170">
    <property type="entry name" value="Putative methyltransferase TM0872, insert domain"/>
    <property type="match status" value="1"/>
</dbReference>
<dbReference type="InterPro" id="IPR002903">
    <property type="entry name" value="RsmH"/>
</dbReference>
<feature type="binding site" evidence="6">
    <location>
        <position position="56"/>
    </location>
    <ligand>
        <name>S-adenosyl-L-methionine</name>
        <dbReference type="ChEBI" id="CHEBI:59789"/>
    </ligand>
</feature>
<dbReference type="InterPro" id="IPR023397">
    <property type="entry name" value="SAM-dep_MeTrfase_MraW_recog"/>
</dbReference>
<accession>A0A5F1YBZ2</accession>
<keyword evidence="4 6" id="KW-0808">Transferase</keyword>
<protein>
    <recommendedName>
        <fullName evidence="6">Ribosomal RNA small subunit methyltransferase H</fullName>
        <ecNumber evidence="6">2.1.1.199</ecNumber>
    </recommendedName>
    <alternativeName>
        <fullName evidence="6">16S rRNA m(4)C1402 methyltransferase</fullName>
    </alternativeName>
    <alternativeName>
        <fullName evidence="6">rRNA (cytosine-N(4)-)-methyltransferase RsmH</fullName>
    </alternativeName>
</protein>
<keyword evidence="3 6" id="KW-0489">Methyltransferase</keyword>
<feature type="binding site" evidence="6">
    <location>
        <position position="113"/>
    </location>
    <ligand>
        <name>S-adenosyl-L-methionine</name>
        <dbReference type="ChEBI" id="CHEBI:59789"/>
    </ligand>
</feature>
<sequence>MEPVHYSVQGNDILRIFRENFSKDDPVLFLDGTAGEGGHSFLFLNEFPRSKVILCDRDPVMLQRACARLARFQDRVIPIETNFSKINADLLNEHGIAEAPQGILLDLGISTFHLFHSGRGFSFREAEPLDMRLSEDGGPSAAEVLNLYPKDRLLHIFYTYGEERWSKKIVETILERRKKNPFSTASDLADLISKIIPRKFWPPGRHPATRIFQALRIEVNQELAHVETGVNTLLELLRIGGVMQVISFHSLEDRIVKNLFRDYAKQNGFELLTKKPILPSEEETTENPASRSAKLRVLRKTKSVDKKYGKREFEEEEEE</sequence>
<dbReference type="InterPro" id="IPR029063">
    <property type="entry name" value="SAM-dependent_MTases_sf"/>
</dbReference>
<dbReference type="NCBIfam" id="TIGR00006">
    <property type="entry name" value="16S rRNA (cytosine(1402)-N(4))-methyltransferase RsmH"/>
    <property type="match status" value="1"/>
</dbReference>
<comment type="function">
    <text evidence="6">Specifically methylates the N4 position of cytidine in position 1402 (C1402) of 16S rRNA.</text>
</comment>
<dbReference type="GO" id="GO:0070475">
    <property type="term" value="P:rRNA base methylation"/>
    <property type="evidence" value="ECO:0007669"/>
    <property type="project" value="UniProtKB-UniRule"/>
</dbReference>
<gene>
    <name evidence="6 8" type="primary">rsmH</name>
    <name evidence="8" type="ORF">EHQ17_08570</name>
</gene>